<evidence type="ECO:0000313" key="6">
    <source>
        <dbReference type="EMBL" id="SAM02101.1"/>
    </source>
</evidence>
<evidence type="ECO:0000259" key="5">
    <source>
        <dbReference type="Pfam" id="PF04116"/>
    </source>
</evidence>
<dbReference type="STRING" id="4829.A0A163JN76"/>
<comment type="subcellular location">
    <subcellularLocation>
        <location evidence="1">Membrane</location>
    </subcellularLocation>
</comment>
<evidence type="ECO:0000256" key="1">
    <source>
        <dbReference type="ARBA" id="ARBA00004370"/>
    </source>
</evidence>
<reference evidence="6" key="1">
    <citation type="submission" date="2016-04" db="EMBL/GenBank/DDBJ databases">
        <authorList>
            <person name="Evans L.H."/>
            <person name="Alamgir A."/>
            <person name="Owens N."/>
            <person name="Weber N.D."/>
            <person name="Virtaneva K."/>
            <person name="Barbian K."/>
            <person name="Babar A."/>
            <person name="Rosenke K."/>
        </authorList>
    </citation>
    <scope>NUCLEOTIDE SEQUENCE [LARGE SCALE GENOMIC DNA]</scope>
    <source>
        <strain evidence="6">CBS 101.48</strain>
    </source>
</reference>
<evidence type="ECO:0000313" key="7">
    <source>
        <dbReference type="Proteomes" id="UP000078561"/>
    </source>
</evidence>
<gene>
    <name evidence="6" type="primary">ABSGL_07864.1 scaffold 9181</name>
</gene>
<name>A0A163JN76_ABSGL</name>
<dbReference type="Proteomes" id="UP000078561">
    <property type="component" value="Unassembled WGS sequence"/>
</dbReference>
<proteinExistence type="predicted"/>
<dbReference type="InterPro" id="IPR006694">
    <property type="entry name" value="Fatty_acid_hydroxylase"/>
</dbReference>
<dbReference type="GO" id="GO:0008610">
    <property type="term" value="P:lipid biosynthetic process"/>
    <property type="evidence" value="ECO:0007669"/>
    <property type="project" value="InterPro"/>
</dbReference>
<accession>A0A163JN76</accession>
<sequence length="172" mass="20373">MLPQIFFFMFYEDLHHYVVHRMLHWPFLYKKIHKIHHENSAPYGLASEYAHPLETLFTGCGTVIGPVVYQSVILLFFDGNKAYSTHMVTLLTWCALRIFQTIDAHSGYDFPWSVHNIIPFWAGAEHHDYHHMNRGANYASSFRWWDRIFGTDALFHAYRKEQRLARIKAKSL</sequence>
<dbReference type="Pfam" id="PF04116">
    <property type="entry name" value="FA_hydroxylase"/>
    <property type="match status" value="1"/>
</dbReference>
<dbReference type="GO" id="GO:0005506">
    <property type="term" value="F:iron ion binding"/>
    <property type="evidence" value="ECO:0007669"/>
    <property type="project" value="InterPro"/>
</dbReference>
<dbReference type="OrthoDB" id="1658724at2759"/>
<evidence type="ECO:0000256" key="2">
    <source>
        <dbReference type="ARBA" id="ARBA00022692"/>
    </source>
</evidence>
<keyword evidence="7" id="KW-1185">Reference proteome</keyword>
<organism evidence="6">
    <name type="scientific">Absidia glauca</name>
    <name type="common">Pin mould</name>
    <dbReference type="NCBI Taxonomy" id="4829"/>
    <lineage>
        <taxon>Eukaryota</taxon>
        <taxon>Fungi</taxon>
        <taxon>Fungi incertae sedis</taxon>
        <taxon>Mucoromycota</taxon>
        <taxon>Mucoromycotina</taxon>
        <taxon>Mucoromycetes</taxon>
        <taxon>Mucorales</taxon>
        <taxon>Cunninghamellaceae</taxon>
        <taxon>Absidia</taxon>
    </lineage>
</organism>
<keyword evidence="3" id="KW-1133">Transmembrane helix</keyword>
<evidence type="ECO:0000256" key="4">
    <source>
        <dbReference type="ARBA" id="ARBA00023136"/>
    </source>
</evidence>
<evidence type="ECO:0000256" key="3">
    <source>
        <dbReference type="ARBA" id="ARBA00022989"/>
    </source>
</evidence>
<dbReference type="PANTHER" id="PTHR11863">
    <property type="entry name" value="STEROL DESATURASE"/>
    <property type="match status" value="1"/>
</dbReference>
<keyword evidence="4" id="KW-0472">Membrane</keyword>
<dbReference type="InterPro" id="IPR050307">
    <property type="entry name" value="Sterol_Desaturase_Related"/>
</dbReference>
<dbReference type="AlphaFoldDB" id="A0A163JN76"/>
<keyword evidence="2" id="KW-0812">Transmembrane</keyword>
<protein>
    <recommendedName>
        <fullName evidence="5">Fatty acid hydroxylase domain-containing protein</fullName>
    </recommendedName>
</protein>
<dbReference type="GO" id="GO:0016491">
    <property type="term" value="F:oxidoreductase activity"/>
    <property type="evidence" value="ECO:0007669"/>
    <property type="project" value="InterPro"/>
</dbReference>
<dbReference type="EMBL" id="LT553674">
    <property type="protein sequence ID" value="SAM02101.1"/>
    <property type="molecule type" value="Genomic_DNA"/>
</dbReference>
<feature type="domain" description="Fatty acid hydroxylase" evidence="5">
    <location>
        <begin position="6"/>
        <end position="151"/>
    </location>
</feature>
<dbReference type="InParanoid" id="A0A163JN76"/>
<dbReference type="GO" id="GO:0016020">
    <property type="term" value="C:membrane"/>
    <property type="evidence" value="ECO:0007669"/>
    <property type="project" value="UniProtKB-SubCell"/>
</dbReference>